<sequence>MLERLWLWLHACCLRLRGARLAEGARVNAGTRFSRVRGIHLGEHARLYWGGDVLLGPSGRFEVGHHSHLAPYHYCLVANNRLSIGDQVAIGPRCQFFCHSNGIPADAPATPFTACHIDGDIRIGNNVLIGAGCIVLPGAVIGDNVVVGAGSVVKGVLDSGWVYAGTPARKVKPLC</sequence>
<dbReference type="InterPro" id="IPR051159">
    <property type="entry name" value="Hexapeptide_acetyltransf"/>
</dbReference>
<dbReference type="InterPro" id="IPR001451">
    <property type="entry name" value="Hexapep"/>
</dbReference>
<dbReference type="Pfam" id="PF00132">
    <property type="entry name" value="Hexapep"/>
    <property type="match status" value="1"/>
</dbReference>
<keyword evidence="4" id="KW-1185">Reference proteome</keyword>
<reference evidence="3 4" key="1">
    <citation type="submission" date="2023-01" db="EMBL/GenBank/DDBJ databases">
        <title>Novel species of the genus Vogesella isolated from rivers.</title>
        <authorList>
            <person name="Lu H."/>
        </authorList>
    </citation>
    <scope>NUCLEOTIDE SEQUENCE [LARGE SCALE GENOMIC DNA]</scope>
    <source>
        <strain evidence="3 4">DC21W</strain>
    </source>
</reference>
<keyword evidence="2" id="KW-0808">Transferase</keyword>
<dbReference type="Proteomes" id="UP001219956">
    <property type="component" value="Unassembled WGS sequence"/>
</dbReference>
<evidence type="ECO:0000313" key="3">
    <source>
        <dbReference type="EMBL" id="MDC7718722.1"/>
    </source>
</evidence>
<dbReference type="GO" id="GO:0016746">
    <property type="term" value="F:acyltransferase activity"/>
    <property type="evidence" value="ECO:0007669"/>
    <property type="project" value="UniProtKB-KW"/>
</dbReference>
<accession>A0ABT5J1J7</accession>
<dbReference type="RefSeq" id="WP_272752955.1">
    <property type="nucleotide sequence ID" value="NZ_JAQQLF010000024.1"/>
</dbReference>
<dbReference type="InterPro" id="IPR011004">
    <property type="entry name" value="Trimer_LpxA-like_sf"/>
</dbReference>
<protein>
    <submittedName>
        <fullName evidence="3">Acyltransferase</fullName>
    </submittedName>
</protein>
<dbReference type="EMBL" id="JAQQLF010000024">
    <property type="protein sequence ID" value="MDC7718722.1"/>
    <property type="molecule type" value="Genomic_DNA"/>
</dbReference>
<dbReference type="PANTHER" id="PTHR23416:SF23">
    <property type="entry name" value="ACETYLTRANSFERASE C18B11.09C-RELATED"/>
    <property type="match status" value="1"/>
</dbReference>
<name>A0ABT5J1J7_9NEIS</name>
<comment type="caution">
    <text evidence="3">The sequence shown here is derived from an EMBL/GenBank/DDBJ whole genome shotgun (WGS) entry which is preliminary data.</text>
</comment>
<organism evidence="3 4">
    <name type="scientific">Vogesella aquatica</name>
    <dbReference type="NCBI Taxonomy" id="2984206"/>
    <lineage>
        <taxon>Bacteria</taxon>
        <taxon>Pseudomonadati</taxon>
        <taxon>Pseudomonadota</taxon>
        <taxon>Betaproteobacteria</taxon>
        <taxon>Neisseriales</taxon>
        <taxon>Chromobacteriaceae</taxon>
        <taxon>Vogesella</taxon>
    </lineage>
</organism>
<evidence type="ECO:0000256" key="1">
    <source>
        <dbReference type="ARBA" id="ARBA00007274"/>
    </source>
</evidence>
<keyword evidence="3" id="KW-0012">Acyltransferase</keyword>
<evidence type="ECO:0000256" key="2">
    <source>
        <dbReference type="ARBA" id="ARBA00022679"/>
    </source>
</evidence>
<evidence type="ECO:0000313" key="4">
    <source>
        <dbReference type="Proteomes" id="UP001219956"/>
    </source>
</evidence>
<dbReference type="PANTHER" id="PTHR23416">
    <property type="entry name" value="SIALIC ACID SYNTHASE-RELATED"/>
    <property type="match status" value="1"/>
</dbReference>
<comment type="similarity">
    <text evidence="1">Belongs to the transferase hexapeptide repeat family.</text>
</comment>
<proteinExistence type="inferred from homology"/>
<dbReference type="SUPFAM" id="SSF51161">
    <property type="entry name" value="Trimeric LpxA-like enzymes"/>
    <property type="match status" value="1"/>
</dbReference>
<gene>
    <name evidence="3" type="ORF">PQU95_16095</name>
</gene>
<dbReference type="Gene3D" id="2.160.10.10">
    <property type="entry name" value="Hexapeptide repeat proteins"/>
    <property type="match status" value="1"/>
</dbReference>
<dbReference type="CDD" id="cd04647">
    <property type="entry name" value="LbH_MAT_like"/>
    <property type="match status" value="1"/>
</dbReference>